<gene>
    <name evidence="1" type="ORF">VFPPC_18671</name>
</gene>
<dbReference type="Proteomes" id="UP000078397">
    <property type="component" value="Unassembled WGS sequence"/>
</dbReference>
<dbReference type="RefSeq" id="XP_022286008.1">
    <property type="nucleotide sequence ID" value="XM_022430248.1"/>
</dbReference>
<evidence type="ECO:0000313" key="1">
    <source>
        <dbReference type="EMBL" id="OWT43602.1"/>
    </source>
</evidence>
<reference evidence="1 2" key="1">
    <citation type="journal article" date="2016" name="PLoS Pathog.">
        <title>Biosynthesis of antibiotic leucinostatins in bio-control fungus Purpureocillium lilacinum and their inhibition on phytophthora revealed by genome mining.</title>
        <authorList>
            <person name="Wang G."/>
            <person name="Liu Z."/>
            <person name="Lin R."/>
            <person name="Li E."/>
            <person name="Mao Z."/>
            <person name="Ling J."/>
            <person name="Yang Y."/>
            <person name="Yin W.B."/>
            <person name="Xie B."/>
        </authorList>
    </citation>
    <scope>NUCLEOTIDE SEQUENCE [LARGE SCALE GENOMIC DNA]</scope>
    <source>
        <strain evidence="1">170</strain>
    </source>
</reference>
<comment type="caution">
    <text evidence="1">The sequence shown here is derived from an EMBL/GenBank/DDBJ whole genome shotgun (WGS) entry which is preliminary data.</text>
</comment>
<protein>
    <submittedName>
        <fullName evidence="1">Uncharacterized protein</fullName>
    </submittedName>
</protein>
<proteinExistence type="predicted"/>
<name>A0A219ASJ2_METCM</name>
<accession>A0A219ASJ2</accession>
<dbReference type="GeneID" id="33937369"/>
<sequence length="131" mass="14617">MQYRSQSSSASLRWCHGKTNVAILADRGGKHSGQTPSSIVIKAARHFGVQMHVAARSLHYSSNVNHAGCRRLDEYLEPLLLPVSAHKVYFRNLVQVMSLFRQTRPAWGPSNNLTQTLPRIKGRKKGQVGLV</sequence>
<evidence type="ECO:0000313" key="2">
    <source>
        <dbReference type="Proteomes" id="UP000078397"/>
    </source>
</evidence>
<keyword evidence="2" id="KW-1185">Reference proteome</keyword>
<dbReference type="EMBL" id="LSBJ02000001">
    <property type="protein sequence ID" value="OWT43602.1"/>
    <property type="molecule type" value="Genomic_DNA"/>
</dbReference>
<dbReference type="AlphaFoldDB" id="A0A219ASJ2"/>
<organism evidence="1 2">
    <name type="scientific">Pochonia chlamydosporia 170</name>
    <dbReference type="NCBI Taxonomy" id="1380566"/>
    <lineage>
        <taxon>Eukaryota</taxon>
        <taxon>Fungi</taxon>
        <taxon>Dikarya</taxon>
        <taxon>Ascomycota</taxon>
        <taxon>Pezizomycotina</taxon>
        <taxon>Sordariomycetes</taxon>
        <taxon>Hypocreomycetidae</taxon>
        <taxon>Hypocreales</taxon>
        <taxon>Clavicipitaceae</taxon>
        <taxon>Pochonia</taxon>
    </lineage>
</organism>
<dbReference type="KEGG" id="pchm:VFPPC_18671"/>